<accession>A0A2G9QKU9</accession>
<feature type="domain" description="Ig-like" evidence="5">
    <location>
        <begin position="322"/>
        <end position="446"/>
    </location>
</feature>
<dbReference type="Pfam" id="PF07686">
    <property type="entry name" value="V-set"/>
    <property type="match status" value="2"/>
</dbReference>
<protein>
    <recommendedName>
        <fullName evidence="5">Ig-like domain-containing protein</fullName>
    </recommendedName>
</protein>
<dbReference type="InterPro" id="IPR013106">
    <property type="entry name" value="Ig_V-set"/>
</dbReference>
<dbReference type="InterPro" id="IPR036179">
    <property type="entry name" value="Ig-like_dom_sf"/>
</dbReference>
<dbReference type="InterPro" id="IPR007110">
    <property type="entry name" value="Ig-like_dom"/>
</dbReference>
<keyword evidence="4" id="KW-1133">Transmembrane helix</keyword>
<keyword evidence="2" id="KW-1015">Disulfide bond</keyword>
<dbReference type="GO" id="GO:0016020">
    <property type="term" value="C:membrane"/>
    <property type="evidence" value="ECO:0007669"/>
    <property type="project" value="TreeGrafter"/>
</dbReference>
<proteinExistence type="predicted"/>
<dbReference type="PANTHER" id="PTHR12207">
    <property type="entry name" value="V-SET AND TRANSMEMBRANE DOMAIN-CONTAINING PROTEIN"/>
    <property type="match status" value="1"/>
</dbReference>
<keyword evidence="4" id="KW-0472">Membrane</keyword>
<evidence type="ECO:0000256" key="3">
    <source>
        <dbReference type="ARBA" id="ARBA00023319"/>
    </source>
</evidence>
<dbReference type="Gene3D" id="2.60.40.10">
    <property type="entry name" value="Immunoglobulins"/>
    <property type="match status" value="3"/>
</dbReference>
<dbReference type="Proteomes" id="UP000228934">
    <property type="component" value="Unassembled WGS sequence"/>
</dbReference>
<name>A0A2G9QKU9_AQUCT</name>
<evidence type="ECO:0000313" key="6">
    <source>
        <dbReference type="EMBL" id="PIO16165.1"/>
    </source>
</evidence>
<reference evidence="7" key="1">
    <citation type="journal article" date="2017" name="Nat. Commun.">
        <title>The North American bullfrog draft genome provides insight into hormonal regulation of long noncoding RNA.</title>
        <authorList>
            <person name="Hammond S.A."/>
            <person name="Warren R.L."/>
            <person name="Vandervalk B.P."/>
            <person name="Kucuk E."/>
            <person name="Khan H."/>
            <person name="Gibb E.A."/>
            <person name="Pandoh P."/>
            <person name="Kirk H."/>
            <person name="Zhao Y."/>
            <person name="Jones M."/>
            <person name="Mungall A.J."/>
            <person name="Coope R."/>
            <person name="Pleasance S."/>
            <person name="Moore R.A."/>
            <person name="Holt R.A."/>
            <person name="Round J.M."/>
            <person name="Ohora S."/>
            <person name="Walle B.V."/>
            <person name="Veldhoen N."/>
            <person name="Helbing C.C."/>
            <person name="Birol I."/>
        </authorList>
    </citation>
    <scope>NUCLEOTIDE SEQUENCE [LARGE SCALE GENOMIC DNA]</scope>
</reference>
<dbReference type="PROSITE" id="PS50835">
    <property type="entry name" value="IG_LIKE"/>
    <property type="match status" value="3"/>
</dbReference>
<dbReference type="InterPro" id="IPR051102">
    <property type="entry name" value="IgSF_V-set/TM_domain"/>
</dbReference>
<gene>
    <name evidence="6" type="ORF">AB205_0138530</name>
</gene>
<evidence type="ECO:0000313" key="7">
    <source>
        <dbReference type="Proteomes" id="UP000228934"/>
    </source>
</evidence>
<evidence type="ECO:0000256" key="4">
    <source>
        <dbReference type="SAM" id="Phobius"/>
    </source>
</evidence>
<feature type="transmembrane region" description="Helical" evidence="4">
    <location>
        <begin position="459"/>
        <end position="480"/>
    </location>
</feature>
<dbReference type="FunFam" id="2.60.40.10:FF:000491">
    <property type="entry name" value="Immunoglobulin superfamily, member 3"/>
    <property type="match status" value="1"/>
</dbReference>
<dbReference type="SUPFAM" id="SSF48726">
    <property type="entry name" value="Immunoglobulin"/>
    <property type="match status" value="3"/>
</dbReference>
<dbReference type="SMART" id="SM00406">
    <property type="entry name" value="IGv"/>
    <property type="match status" value="3"/>
</dbReference>
<keyword evidence="1" id="KW-0732">Signal</keyword>
<dbReference type="SMART" id="SM00409">
    <property type="entry name" value="IG"/>
    <property type="match status" value="3"/>
</dbReference>
<dbReference type="AlphaFoldDB" id="A0A2G9QKU9"/>
<dbReference type="EMBL" id="KV968392">
    <property type="protein sequence ID" value="PIO16165.1"/>
    <property type="molecule type" value="Genomic_DNA"/>
</dbReference>
<dbReference type="CDD" id="cd00099">
    <property type="entry name" value="IgV"/>
    <property type="match status" value="1"/>
</dbReference>
<feature type="non-terminal residue" evidence="6">
    <location>
        <position position="1"/>
    </location>
</feature>
<feature type="domain" description="Ig-like" evidence="5">
    <location>
        <begin position="2"/>
        <end position="131"/>
    </location>
</feature>
<dbReference type="PANTHER" id="PTHR12207:SF34">
    <property type="entry name" value="IMMUNOGLOBULIN SUPERFAMILY MEMBER 3"/>
    <property type="match status" value="1"/>
</dbReference>
<dbReference type="InterPro" id="IPR003599">
    <property type="entry name" value="Ig_sub"/>
</dbReference>
<dbReference type="InterPro" id="IPR013783">
    <property type="entry name" value="Ig-like_fold"/>
</dbReference>
<keyword evidence="3" id="KW-0393">Immunoglobulin domain</keyword>
<feature type="non-terminal residue" evidence="6">
    <location>
        <position position="527"/>
    </location>
</feature>
<dbReference type="OrthoDB" id="9890427at2759"/>
<organism evidence="6 7">
    <name type="scientific">Aquarana catesbeiana</name>
    <name type="common">American bullfrog</name>
    <name type="synonym">Rana catesbeiana</name>
    <dbReference type="NCBI Taxonomy" id="8400"/>
    <lineage>
        <taxon>Eukaryota</taxon>
        <taxon>Metazoa</taxon>
        <taxon>Chordata</taxon>
        <taxon>Craniata</taxon>
        <taxon>Vertebrata</taxon>
        <taxon>Euteleostomi</taxon>
        <taxon>Amphibia</taxon>
        <taxon>Batrachia</taxon>
        <taxon>Anura</taxon>
        <taxon>Neobatrachia</taxon>
        <taxon>Ranoidea</taxon>
        <taxon>Ranidae</taxon>
        <taxon>Aquarana</taxon>
    </lineage>
</organism>
<feature type="domain" description="Ig-like" evidence="5">
    <location>
        <begin position="181"/>
        <end position="303"/>
    </location>
</feature>
<evidence type="ECO:0000256" key="2">
    <source>
        <dbReference type="ARBA" id="ARBA00023157"/>
    </source>
</evidence>
<keyword evidence="4" id="KW-0812">Transmembrane</keyword>
<evidence type="ECO:0000259" key="5">
    <source>
        <dbReference type="PROSITE" id="PS50835"/>
    </source>
</evidence>
<dbReference type="FunFam" id="2.60.40.10:FF:000689">
    <property type="entry name" value="Immunoglobulin superfamily member 3"/>
    <property type="match status" value="1"/>
</dbReference>
<evidence type="ECO:0000256" key="1">
    <source>
        <dbReference type="ARBA" id="ARBA00022729"/>
    </source>
</evidence>
<sequence>IPDSLVVSSTPQTIQKVEGGSLQLSCDVSSSSAQHTHLSVSWYRQTGEQVEEVLSLSRDFSLRAGSSYAQRFSVGDVRLDKVGDSTFRLSLFNLQTTDQGEFYCQGTEWIEDPDGAWFPMTSKRSQSSEVTVQPTSKNILSVFCKESQRILYLHEYGCPSVVVVIQGRSVSRITFFFVIIPDIRQNPKSGFAVTAISRTPGVTYFDSFDLQCILKPHYPSWVGISVTWRFQPVGGGESHELVTFSHSGGVQWGERSGNFRGRSVVEKSDSSHNVRLSISRASDSEAGKYQCVAELWRREYNASWVRLAERASNLLEIRVQRPVSRLQIGKVKRTLGVVEGSTVSLTCSVRSQTNPDSRFSVLWFAHRPPGADGKLIVRSGVGMEYGTYAEEAALKDRLQLEVLSPGQYTLTLLGARIEDSGSYYCHVEEWVLDPNQAWYQLAKDASGMTELVVRMPDKFTWSSSTPFPIFGILIITILLVRFRSWPSSKTGEGKNGVPLLWIKEPHLNYSPTCLEPPVLSIHPGTID</sequence>
<keyword evidence="7" id="KW-1185">Reference proteome</keyword>